<keyword evidence="7" id="KW-1185">Reference proteome</keyword>
<keyword evidence="3 5" id="KW-1133">Transmembrane helix</keyword>
<keyword evidence="4 5" id="KW-0472">Membrane</keyword>
<organism evidence="6 7">
    <name type="scientific">Periplaneta americana</name>
    <name type="common">American cockroach</name>
    <name type="synonym">Blatta americana</name>
    <dbReference type="NCBI Taxonomy" id="6978"/>
    <lineage>
        <taxon>Eukaryota</taxon>
        <taxon>Metazoa</taxon>
        <taxon>Ecdysozoa</taxon>
        <taxon>Arthropoda</taxon>
        <taxon>Hexapoda</taxon>
        <taxon>Insecta</taxon>
        <taxon>Pterygota</taxon>
        <taxon>Neoptera</taxon>
        <taxon>Polyneoptera</taxon>
        <taxon>Dictyoptera</taxon>
        <taxon>Blattodea</taxon>
        <taxon>Blattoidea</taxon>
        <taxon>Blattidae</taxon>
        <taxon>Blattinae</taxon>
        <taxon>Periplaneta</taxon>
    </lineage>
</organism>
<dbReference type="Gene3D" id="3.30.420.10">
    <property type="entry name" value="Ribonuclease H-like superfamily/Ribonuclease H"/>
    <property type="match status" value="1"/>
</dbReference>
<dbReference type="Pfam" id="PF00335">
    <property type="entry name" value="Tetraspanin"/>
    <property type="match status" value="1"/>
</dbReference>
<reference evidence="6 7" key="1">
    <citation type="journal article" date="2022" name="Allergy">
        <title>Genome assembly and annotation of Periplaneta americana reveal a comprehensive cockroach allergen profile.</title>
        <authorList>
            <person name="Wang L."/>
            <person name="Xiong Q."/>
            <person name="Saelim N."/>
            <person name="Wang L."/>
            <person name="Nong W."/>
            <person name="Wan A.T."/>
            <person name="Shi M."/>
            <person name="Liu X."/>
            <person name="Cao Q."/>
            <person name="Hui J.H.L."/>
            <person name="Sookrung N."/>
            <person name="Leung T.F."/>
            <person name="Tungtrongchitr A."/>
            <person name="Tsui S.K.W."/>
        </authorList>
    </citation>
    <scope>NUCLEOTIDE SEQUENCE [LARGE SCALE GENOMIC DNA]</scope>
    <source>
        <strain evidence="6">PWHHKU_190912</strain>
    </source>
</reference>
<comment type="caution">
    <text evidence="6">The sequence shown here is derived from an EMBL/GenBank/DDBJ whole genome shotgun (WGS) entry which is preliminary data.</text>
</comment>
<evidence type="ECO:0000256" key="1">
    <source>
        <dbReference type="ARBA" id="ARBA00004141"/>
    </source>
</evidence>
<dbReference type="InterPro" id="IPR008952">
    <property type="entry name" value="Tetraspanin_EC2_sf"/>
</dbReference>
<evidence type="ECO:0000256" key="2">
    <source>
        <dbReference type="ARBA" id="ARBA00022692"/>
    </source>
</evidence>
<dbReference type="InterPro" id="IPR036397">
    <property type="entry name" value="RNaseH_sf"/>
</dbReference>
<sequence>MVSYTYHNKNYLFILFQAEKETRVFLKSSISKYYAAKEKDAVTLMWDYFMANLQCCGVDSYEDFSDSKKWNEGKGNKTIPEACCVLEDVSKFQPKFKNCPSRPSDSNSYWKKVRVQFHISEKFIPQGATVDKILYKEILGRLSNSIRRKRPELWHRKNWLLLHDNAPAHRSILVQEELARQQMKMIFVPFADVFQGCYDAFVELIMENINIAIGIGIGLGLIQLLGIILAFCLCRSINGYIK</sequence>
<keyword evidence="2 5" id="KW-0812">Transmembrane</keyword>
<feature type="transmembrane region" description="Helical" evidence="5">
    <location>
        <begin position="211"/>
        <end position="234"/>
    </location>
</feature>
<evidence type="ECO:0000313" key="7">
    <source>
        <dbReference type="Proteomes" id="UP001148838"/>
    </source>
</evidence>
<protein>
    <submittedName>
        <fullName evidence="6">Uncharacterized protein</fullName>
    </submittedName>
</protein>
<evidence type="ECO:0000256" key="5">
    <source>
        <dbReference type="SAM" id="Phobius"/>
    </source>
</evidence>
<evidence type="ECO:0000313" key="6">
    <source>
        <dbReference type="EMBL" id="KAJ4436559.1"/>
    </source>
</evidence>
<dbReference type="CDD" id="cd03156">
    <property type="entry name" value="uroplakin_I_like_LEL"/>
    <property type="match status" value="1"/>
</dbReference>
<dbReference type="EMBL" id="JAJSOF020000021">
    <property type="protein sequence ID" value="KAJ4436559.1"/>
    <property type="molecule type" value="Genomic_DNA"/>
</dbReference>
<evidence type="ECO:0000256" key="4">
    <source>
        <dbReference type="ARBA" id="ARBA00023136"/>
    </source>
</evidence>
<name>A0ABQ8SQT3_PERAM</name>
<evidence type="ECO:0000256" key="3">
    <source>
        <dbReference type="ARBA" id="ARBA00022989"/>
    </source>
</evidence>
<accession>A0ABQ8SQT3</accession>
<proteinExistence type="predicted"/>
<dbReference type="InterPro" id="IPR018499">
    <property type="entry name" value="Tetraspanin/Peripherin"/>
</dbReference>
<dbReference type="SUPFAM" id="SSF48652">
    <property type="entry name" value="Tetraspanin"/>
    <property type="match status" value="1"/>
</dbReference>
<dbReference type="Proteomes" id="UP001148838">
    <property type="component" value="Unassembled WGS sequence"/>
</dbReference>
<gene>
    <name evidence="6" type="ORF">ANN_16591</name>
</gene>
<comment type="subcellular location">
    <subcellularLocation>
        <location evidence="1">Membrane</location>
        <topology evidence="1">Multi-pass membrane protein</topology>
    </subcellularLocation>
</comment>